<dbReference type="PANTHER" id="PTHR31111">
    <property type="entry name" value="BNAA05G37150D PROTEIN-RELATED"/>
    <property type="match status" value="1"/>
</dbReference>
<gene>
    <name evidence="3" type="ORF">MKW98_021581</name>
</gene>
<dbReference type="AlphaFoldDB" id="A0AAD4TC18"/>
<dbReference type="SMART" id="SM00256">
    <property type="entry name" value="FBOX"/>
    <property type="match status" value="1"/>
</dbReference>
<proteinExistence type="predicted"/>
<dbReference type="InterPro" id="IPR013187">
    <property type="entry name" value="F-box-assoc_dom_typ3"/>
</dbReference>
<dbReference type="NCBIfam" id="TIGR01640">
    <property type="entry name" value="F_box_assoc_1"/>
    <property type="match status" value="1"/>
</dbReference>
<dbReference type="CDD" id="cd22157">
    <property type="entry name" value="F-box_AtFBW1-like"/>
    <property type="match status" value="1"/>
</dbReference>
<feature type="compositionally biased region" description="Basic and acidic residues" evidence="1">
    <location>
        <begin position="487"/>
        <end position="506"/>
    </location>
</feature>
<evidence type="ECO:0000313" key="4">
    <source>
        <dbReference type="Proteomes" id="UP001202328"/>
    </source>
</evidence>
<evidence type="ECO:0000256" key="1">
    <source>
        <dbReference type="SAM" id="MobiDB-lite"/>
    </source>
</evidence>
<dbReference type="EMBL" id="JAJJMB010003208">
    <property type="protein sequence ID" value="KAI3948975.1"/>
    <property type="molecule type" value="Genomic_DNA"/>
</dbReference>
<dbReference type="InterPro" id="IPR017451">
    <property type="entry name" value="F-box-assoc_interact_dom"/>
</dbReference>
<name>A0AAD4TC18_9MAGN</name>
<evidence type="ECO:0000259" key="2">
    <source>
        <dbReference type="SMART" id="SM00256"/>
    </source>
</evidence>
<dbReference type="Pfam" id="PF00646">
    <property type="entry name" value="F-box"/>
    <property type="match status" value="1"/>
</dbReference>
<evidence type="ECO:0000313" key="3">
    <source>
        <dbReference type="EMBL" id="KAI3948975.1"/>
    </source>
</evidence>
<organism evidence="3 4">
    <name type="scientific">Papaver atlanticum</name>
    <dbReference type="NCBI Taxonomy" id="357466"/>
    <lineage>
        <taxon>Eukaryota</taxon>
        <taxon>Viridiplantae</taxon>
        <taxon>Streptophyta</taxon>
        <taxon>Embryophyta</taxon>
        <taxon>Tracheophyta</taxon>
        <taxon>Spermatophyta</taxon>
        <taxon>Magnoliopsida</taxon>
        <taxon>Ranunculales</taxon>
        <taxon>Papaveraceae</taxon>
        <taxon>Papaveroideae</taxon>
        <taxon>Papaver</taxon>
    </lineage>
</organism>
<feature type="region of interest" description="Disordered" evidence="1">
    <location>
        <begin position="481"/>
        <end position="506"/>
    </location>
</feature>
<dbReference type="Gene3D" id="1.20.1280.50">
    <property type="match status" value="1"/>
</dbReference>
<dbReference type="Proteomes" id="UP001202328">
    <property type="component" value="Unassembled WGS sequence"/>
</dbReference>
<dbReference type="Pfam" id="PF08268">
    <property type="entry name" value="FBA_3"/>
    <property type="match status" value="1"/>
</dbReference>
<reference evidence="3" key="1">
    <citation type="submission" date="2022-04" db="EMBL/GenBank/DDBJ databases">
        <title>A functionally conserved STORR gene fusion in Papaver species that diverged 16.8 million years ago.</title>
        <authorList>
            <person name="Catania T."/>
        </authorList>
    </citation>
    <scope>NUCLEOTIDE SEQUENCE</scope>
    <source>
        <strain evidence="3">S-188037</strain>
    </source>
</reference>
<dbReference type="InterPro" id="IPR001810">
    <property type="entry name" value="F-box_dom"/>
</dbReference>
<dbReference type="InterPro" id="IPR036047">
    <property type="entry name" value="F-box-like_dom_sf"/>
</dbReference>
<sequence length="506" mass="57997">MRGFSSFDRSLIKEGKCDAVSIKFYEEDDKTPVGSFPCFVDDGIVIEILSRLPAKSLLRFKSVCKYWLSFITQDQNFIHLHSIRSKSRPNLLCIAPLPQRQEMLSMRILSANLSVMTTGGEGKVIIHNVKKKTDDNWFYYDTVLEPVNGLLCFIHWETSAVRIYNVSTQEVTPWIKSTLLTEEKDKFESEDNPLKIASNFNPIYQFGFDPEKKEHKVFCFWRLSAIADPWLYSDSASSYACWEALTLGRDTKWRRISVAPDENNLIKLNEVLPPYCPGVHSNGTIYWRNRLMSCEEDLVYPEHVLRDYVPTDPDAIIAFDVGSEKFRVIPIPSFILDQEPREKMFSGPIAMLILGGRITLIYQMSSRIVKLWMLDDDGVDKKLENCQGKGSSNWSAETIELPFCYDTRFCNVHGVATNADKILISIYGDISSIVKKLARLYSYDRRTKTLEKIEMDGIPSIPALHCNKSLLTTYTESLIPVQPPQQDKSRQSEPVDADEKIIDMKR</sequence>
<dbReference type="SUPFAM" id="SSF81383">
    <property type="entry name" value="F-box domain"/>
    <property type="match status" value="1"/>
</dbReference>
<comment type="caution">
    <text evidence="3">The sequence shown here is derived from an EMBL/GenBank/DDBJ whole genome shotgun (WGS) entry which is preliminary data.</text>
</comment>
<keyword evidence="4" id="KW-1185">Reference proteome</keyword>
<accession>A0AAD4TC18</accession>
<dbReference type="PANTHER" id="PTHR31111:SF138">
    <property type="entry name" value="F-BOX ASSOCIATED DOMAIN-CONTAINING PROTEIN"/>
    <property type="match status" value="1"/>
</dbReference>
<protein>
    <recommendedName>
        <fullName evidence="2">F-box domain-containing protein</fullName>
    </recommendedName>
</protein>
<feature type="domain" description="F-box" evidence="2">
    <location>
        <begin position="40"/>
        <end position="80"/>
    </location>
</feature>